<dbReference type="Pfam" id="PF00392">
    <property type="entry name" value="GntR"/>
    <property type="match status" value="1"/>
</dbReference>
<evidence type="ECO:0000313" key="6">
    <source>
        <dbReference type="Proteomes" id="UP000295680"/>
    </source>
</evidence>
<keyword evidence="2" id="KW-0238">DNA-binding</keyword>
<dbReference type="AlphaFoldDB" id="A0A4V2S7B4"/>
<keyword evidence="3" id="KW-0804">Transcription</keyword>
<dbReference type="PANTHER" id="PTHR38445">
    <property type="entry name" value="HTH-TYPE TRANSCRIPTIONAL REPRESSOR YTRA"/>
    <property type="match status" value="1"/>
</dbReference>
<dbReference type="Proteomes" id="UP000295680">
    <property type="component" value="Unassembled WGS sequence"/>
</dbReference>
<dbReference type="GO" id="GO:0003700">
    <property type="term" value="F:DNA-binding transcription factor activity"/>
    <property type="evidence" value="ECO:0007669"/>
    <property type="project" value="InterPro"/>
</dbReference>
<dbReference type="Gene3D" id="1.10.10.10">
    <property type="entry name" value="Winged helix-like DNA-binding domain superfamily/Winged helix DNA-binding domain"/>
    <property type="match status" value="1"/>
</dbReference>
<evidence type="ECO:0000256" key="1">
    <source>
        <dbReference type="ARBA" id="ARBA00023015"/>
    </source>
</evidence>
<accession>A0A4V2S7B4</accession>
<gene>
    <name evidence="5" type="ORF">EV192_104131</name>
</gene>
<dbReference type="EMBL" id="SLWS01000004">
    <property type="protein sequence ID" value="TCO59290.1"/>
    <property type="molecule type" value="Genomic_DNA"/>
</dbReference>
<keyword evidence="1" id="KW-0805">Transcription regulation</keyword>
<dbReference type="InterPro" id="IPR036388">
    <property type="entry name" value="WH-like_DNA-bd_sf"/>
</dbReference>
<protein>
    <submittedName>
        <fullName evidence="5">GntR family transcriptional regulator</fullName>
    </submittedName>
</protein>
<keyword evidence="6" id="KW-1185">Reference proteome</keyword>
<comment type="caution">
    <text evidence="5">The sequence shown here is derived from an EMBL/GenBank/DDBJ whole genome shotgun (WGS) entry which is preliminary data.</text>
</comment>
<evidence type="ECO:0000259" key="4">
    <source>
        <dbReference type="PROSITE" id="PS50949"/>
    </source>
</evidence>
<dbReference type="SMART" id="SM00345">
    <property type="entry name" value="HTH_GNTR"/>
    <property type="match status" value="1"/>
</dbReference>
<dbReference type="PANTHER" id="PTHR38445:SF9">
    <property type="entry name" value="HTH-TYPE TRANSCRIPTIONAL REPRESSOR YTRA"/>
    <property type="match status" value="1"/>
</dbReference>
<dbReference type="CDD" id="cd07377">
    <property type="entry name" value="WHTH_GntR"/>
    <property type="match status" value="1"/>
</dbReference>
<dbReference type="GO" id="GO:0003677">
    <property type="term" value="F:DNA binding"/>
    <property type="evidence" value="ECO:0007669"/>
    <property type="project" value="UniProtKB-KW"/>
</dbReference>
<name>A0A4V2S7B4_9PSEU</name>
<dbReference type="SUPFAM" id="SSF46785">
    <property type="entry name" value="Winged helix' DNA-binding domain"/>
    <property type="match status" value="1"/>
</dbReference>
<organism evidence="5 6">
    <name type="scientific">Actinocrispum wychmicini</name>
    <dbReference type="NCBI Taxonomy" id="1213861"/>
    <lineage>
        <taxon>Bacteria</taxon>
        <taxon>Bacillati</taxon>
        <taxon>Actinomycetota</taxon>
        <taxon>Actinomycetes</taxon>
        <taxon>Pseudonocardiales</taxon>
        <taxon>Pseudonocardiaceae</taxon>
        <taxon>Actinocrispum</taxon>
    </lineage>
</organism>
<evidence type="ECO:0000256" key="3">
    <source>
        <dbReference type="ARBA" id="ARBA00023163"/>
    </source>
</evidence>
<dbReference type="PROSITE" id="PS50949">
    <property type="entry name" value="HTH_GNTR"/>
    <property type="match status" value="1"/>
</dbReference>
<feature type="domain" description="HTH gntR-type" evidence="4">
    <location>
        <begin position="35"/>
        <end position="103"/>
    </location>
</feature>
<reference evidence="5 6" key="1">
    <citation type="submission" date="2019-03" db="EMBL/GenBank/DDBJ databases">
        <title>Genomic Encyclopedia of Type Strains, Phase IV (KMG-IV): sequencing the most valuable type-strain genomes for metagenomic binning, comparative biology and taxonomic classification.</title>
        <authorList>
            <person name="Goeker M."/>
        </authorList>
    </citation>
    <scope>NUCLEOTIDE SEQUENCE [LARGE SCALE GENOMIC DNA]</scope>
    <source>
        <strain evidence="5 6">DSM 45934</strain>
    </source>
</reference>
<sequence>MEAGSMTIRSRQDRDAAEVGSPVEVNIAVSRTLGIPLATQIRDQIVAAISVGDLRPGDRLPTIRQLAEFLDINRNTVAQVYRLLEAEGYLSTRAGGGTTVAAGAATVAATVAGALREIVTQALRRAEAAGFTAREFAELAYYQAAARTAVPAARILVIDEYQGELDFLRTTVSQTLPDSVVDAALLAHLQRADPAQRAQRLAGFDFAVVAFYSLDQAQPVLAEADLPLLAAGIGPSLHSLRRITEECGGKQVAIVCTEPEGPPRMEASLRRAGITFSSAPRHAHVHQDNLTAVLASCEAIIASQGSTDALTDLAPGTPIITYSRLLSDETLATLRTYTEYVARRRNPTDTGT</sequence>
<proteinExistence type="predicted"/>
<evidence type="ECO:0000313" key="5">
    <source>
        <dbReference type="EMBL" id="TCO59290.1"/>
    </source>
</evidence>
<dbReference type="InterPro" id="IPR036390">
    <property type="entry name" value="WH_DNA-bd_sf"/>
</dbReference>
<evidence type="ECO:0000256" key="2">
    <source>
        <dbReference type="ARBA" id="ARBA00023125"/>
    </source>
</evidence>
<dbReference type="InterPro" id="IPR000524">
    <property type="entry name" value="Tscrpt_reg_HTH_GntR"/>
</dbReference>
<dbReference type="PRINTS" id="PR00035">
    <property type="entry name" value="HTHGNTR"/>
</dbReference>